<sequence>MPNDRLREALMRSGLTPESAAEELKVNAKTVERWVTQDRIPYPRHRHKIATLVRESEAYLWPDAVSMDRKIEIADSEVIRVYPHRNVIPGDLWGKLLGDTTEQIDILVLAGLFFAEEPGLKKTIQRKTQEGVKIRLLFGDPNADEAGKRAGEERLAEGTVSARISNALALIRPIAELDGVELRLHTTTLYNSIFRFDNQMVVNMHAFGLPGAHAPAMHLRQLPSGDLFETYMTSFEHVWSESASHDL</sequence>
<dbReference type="GO" id="GO:0003677">
    <property type="term" value="F:DNA binding"/>
    <property type="evidence" value="ECO:0007669"/>
    <property type="project" value="InterPro"/>
</dbReference>
<accession>A0A231GTL8</accession>
<evidence type="ECO:0000313" key="2">
    <source>
        <dbReference type="Proteomes" id="UP000215506"/>
    </source>
</evidence>
<dbReference type="Proteomes" id="UP000215506">
    <property type="component" value="Unassembled WGS sequence"/>
</dbReference>
<dbReference type="AlphaFoldDB" id="A0A231GTL8"/>
<protein>
    <recommendedName>
        <fullName evidence="3">HTH cro/C1-type domain-containing protein</fullName>
    </recommendedName>
</protein>
<evidence type="ECO:0000313" key="1">
    <source>
        <dbReference type="EMBL" id="OXR39932.1"/>
    </source>
</evidence>
<dbReference type="InterPro" id="IPR001387">
    <property type="entry name" value="Cro/C1-type_HTH"/>
</dbReference>
<organism evidence="1 2">
    <name type="scientific">Nocardia cerradoensis</name>
    <dbReference type="NCBI Taxonomy" id="85688"/>
    <lineage>
        <taxon>Bacteria</taxon>
        <taxon>Bacillati</taxon>
        <taxon>Actinomycetota</taxon>
        <taxon>Actinomycetes</taxon>
        <taxon>Mycobacteriales</taxon>
        <taxon>Nocardiaceae</taxon>
        <taxon>Nocardia</taxon>
    </lineage>
</organism>
<dbReference type="Gene3D" id="1.10.260.40">
    <property type="entry name" value="lambda repressor-like DNA-binding domains"/>
    <property type="match status" value="1"/>
</dbReference>
<reference evidence="1 2" key="1">
    <citation type="submission" date="2017-07" db="EMBL/GenBank/DDBJ databases">
        <title>First draft Genome Sequence of Nocardia cerradoensis isolated from human infection.</title>
        <authorList>
            <person name="Carrasco G."/>
        </authorList>
    </citation>
    <scope>NUCLEOTIDE SEQUENCE [LARGE SCALE GENOMIC DNA]</scope>
    <source>
        <strain evidence="1 2">CNM20130759</strain>
    </source>
</reference>
<evidence type="ECO:0008006" key="3">
    <source>
        <dbReference type="Google" id="ProtNLM"/>
    </source>
</evidence>
<dbReference type="RefSeq" id="WP_039782407.1">
    <property type="nucleotide sequence ID" value="NZ_JAAXOR010000008.1"/>
</dbReference>
<keyword evidence="2" id="KW-1185">Reference proteome</keyword>
<dbReference type="EMBL" id="NGAF01000051">
    <property type="protein sequence ID" value="OXR39932.1"/>
    <property type="molecule type" value="Genomic_DNA"/>
</dbReference>
<dbReference type="CDD" id="cd00093">
    <property type="entry name" value="HTH_XRE"/>
    <property type="match status" value="1"/>
</dbReference>
<proteinExistence type="predicted"/>
<dbReference type="InterPro" id="IPR010982">
    <property type="entry name" value="Lambda_DNA-bd_dom_sf"/>
</dbReference>
<gene>
    <name evidence="1" type="ORF">B7C42_07995</name>
</gene>
<name>A0A231GTL8_9NOCA</name>
<comment type="caution">
    <text evidence="1">The sequence shown here is derived from an EMBL/GenBank/DDBJ whole genome shotgun (WGS) entry which is preliminary data.</text>
</comment>